<protein>
    <submittedName>
        <fullName evidence="1">EC1118_1B15_2718p</fullName>
    </submittedName>
</protein>
<sequence>MKSKTSSFPFCLVMFKKLVLLNQLSRQLVKQLLQEWSIMKLWVTLLPEFTNF</sequence>
<evidence type="ECO:0000313" key="2">
    <source>
        <dbReference type="Proteomes" id="UP000000286"/>
    </source>
</evidence>
<accession>D3UEL4</accession>
<dbReference type="HOGENOM" id="CLU_3089068_0_0_1"/>
<organism evidence="1 2">
    <name type="scientific">Saccharomyces cerevisiae (strain Lalvin EC1118 / Prise de mousse)</name>
    <name type="common">Baker's yeast</name>
    <dbReference type="NCBI Taxonomy" id="643680"/>
    <lineage>
        <taxon>Eukaryota</taxon>
        <taxon>Fungi</taxon>
        <taxon>Dikarya</taxon>
        <taxon>Ascomycota</taxon>
        <taxon>Saccharomycotina</taxon>
        <taxon>Saccharomycetes</taxon>
        <taxon>Saccharomycetales</taxon>
        <taxon>Saccharomycetaceae</taxon>
        <taxon>Saccharomyces</taxon>
    </lineage>
</organism>
<name>D3UEL4_YEAS8</name>
<evidence type="ECO:0000313" key="1">
    <source>
        <dbReference type="EMBL" id="CBK39194.1"/>
    </source>
</evidence>
<gene>
    <name evidence="1" type="ORF">EC1118_1B15_2718g</name>
</gene>
<proteinExistence type="predicted"/>
<dbReference type="Proteomes" id="UP000000286">
    <property type="component" value="Chromosome II"/>
</dbReference>
<dbReference type="EMBL" id="FN393060">
    <property type="protein sequence ID" value="CBK39194.1"/>
    <property type="molecule type" value="Genomic_DNA"/>
</dbReference>
<reference evidence="1 2" key="1">
    <citation type="journal article" date="2009" name="Proc. Natl. Acad. Sci. U.S.A.">
        <title>Eukaryote-to-eukaryote gene transfer events revealed by the genome sequence of the wine yeast Saccharomyces cerevisiae EC1118.</title>
        <authorList>
            <person name="Novo M."/>
            <person name="Bigey F."/>
            <person name="Beyne E."/>
            <person name="Galeote V."/>
            <person name="Gavory F."/>
            <person name="Mallet S."/>
            <person name="Cambot B."/>
            <person name="Legras J.L."/>
            <person name="Wincker P."/>
            <person name="Casaregola S."/>
            <person name="Dequin S."/>
        </authorList>
    </citation>
    <scope>NUCLEOTIDE SEQUENCE [LARGE SCALE GENOMIC DNA]</scope>
    <source>
        <strain evidence="2">Lalvin EC1118 / Prise de mousse</strain>
    </source>
</reference>
<dbReference type="AlphaFoldDB" id="D3UEL4"/>
<dbReference type="SMR" id="D3UEL4"/>